<dbReference type="InterPro" id="IPR023394">
    <property type="entry name" value="Sec7_C_sf"/>
</dbReference>
<dbReference type="SUPFAM" id="SSF50729">
    <property type="entry name" value="PH domain-like"/>
    <property type="match status" value="1"/>
</dbReference>
<feature type="compositionally biased region" description="Polar residues" evidence="1">
    <location>
        <begin position="503"/>
        <end position="519"/>
    </location>
</feature>
<dbReference type="SMART" id="SM00233">
    <property type="entry name" value="PH"/>
    <property type="match status" value="1"/>
</dbReference>
<organism evidence="4 5">
    <name type="scientific">Coemansia spiralis</name>
    <dbReference type="NCBI Taxonomy" id="417178"/>
    <lineage>
        <taxon>Eukaryota</taxon>
        <taxon>Fungi</taxon>
        <taxon>Fungi incertae sedis</taxon>
        <taxon>Zoopagomycota</taxon>
        <taxon>Kickxellomycotina</taxon>
        <taxon>Kickxellomycetes</taxon>
        <taxon>Kickxellales</taxon>
        <taxon>Kickxellaceae</taxon>
        <taxon>Coemansia</taxon>
    </lineage>
</organism>
<feature type="compositionally biased region" description="Polar residues" evidence="1">
    <location>
        <begin position="1507"/>
        <end position="1520"/>
    </location>
</feature>
<sequence length="1607" mass="170843">MLRKQLHDSSRPRADEQQQQQQPDRLLGSNYTGADFGCSVLGLQGISTASNSGEDESEEPSLLGRLHQTQSSRKTPKMDLIPSHGSPRFVKRSAHMSEQSRYDAVGYPKSTRVSNGLRKQQSAATLRSPATSYIGGHSPLLLPSSSPQVGGMSAVAEPQSRLKGFEMRVVNTHSGKAVVRAPILVESGGSRKGQRDDVPVLPPPSAAELRYNAQRALISTTTVLRSAVGGKAAAGRQHATIGVKVGGGGRRARRVTRTMSDQAHALRSPPAATAAPAAVKEGGSRRGDGFHISMQFASEAEKQPDVSESGHSGLEQGRASSSSMLEQWGISTARGGDDLEHWSDLEDSDADHATKKRVMQLMAGEGLEATTPRMSTMAGRPSTAGPDVKRGSQVLSDESQKLIESIFSGRLSIGNSSDKRFSREDYRGWTEVQKSEARSIDTGMSNKRSPQAAAQHVGGDTHSAGLPERDGAKMRKPSFWSMFRGANGLQRRETSDEKRDSSTPESSSPVTHASSTVSGRQHFLKKQQSSSSGFAESFGLSKLLTLGDNRHGGIVSTGKALPPAPLPSPPLPALPPPTPLISTVIAEPPPPPPRRTERSESEGTPTQKPAMALVDKQAGPAEPTAAAAAAGSAETVDCSGRLSGSFYTPMQEFFGVSASGDPNRGSAAGETEGGAAGDLEQGADSHSGSTPADSPAAAQSKAVDEMDDDNDTDSDVIPLSQSRVLAGARRGSASAGPDVPTVGSAGGLGIANGLGGAEGRLRFSPDAPARMLGEADASVADLSVADVSVADVSVADESAQQACAMGKYLYDVEEFRCQGGAGAGPAVPRILQGIAVPGLADHAEWLGKREVFNGLALRFYIGNYDFCGLRIDESLRRLCAHIFLRGESQVIDRLLVALAQRFVACNPDTELRSADVAHAVTYSTLLLNTDLHIADIRAGDRMTKSRFVRNTIDTVAQFQGVLDDAAPQLPVLDLAKEPGPEADAGPELGAAKQSVDGGDALRGLVGSMASLQAPHGSRASRDVVRLMGARGKRFSFFEAPGPGPHPQLAPAPSPSSLRAFDRLRRKVSTTGTHARAQSSSASVDDADCDAPDLAGLSLVLKDVYAGIKAKPLGQPLFARQAALAPGAKHSLDVRPSSVRSMPMHSAQRTRSIGSLGRAHAPGLGAGSSMLNFGAGGVRASPSAASMGYGAPAFAALLRSPIENQHIRSGVLVRKHLFERAGKKASGRAWRTCYVSVDRGTVAMYKMDGRQGAHPDGRELTDTSLQLGSVSLRHTMTHMLPSPGYSRSRPHVFALQLPSGGVYLFQTASEVELRDWVAACNYWAARESKAPYMIGGVYNMEYGWDNTGDFALRFDEREAREDRAERLTPAEQVAEDRRVLEERDASKGASILEWTPPNNPMQRSDLDEAAQLKSLLHHITYLEEELVSHKKVQGSIEERFYPRTHQFQRGFSNWERKAQYILQELIKYQSYADVLQKALQQMQDEIQPIPEEPPAEPCASPVLRGASTPLSPTGLSASRASLPQAVTGRRTLDLNGNPTPSKSLPIKELLAPASEKARNRASVISPNSVSSSSNTVNSAGTVEKQRVSVEHQSPGRVALLEQGVAQVN</sequence>
<feature type="compositionally biased region" description="Low complexity" evidence="1">
    <location>
        <begin position="263"/>
        <end position="278"/>
    </location>
</feature>
<feature type="region of interest" description="Disordered" evidence="1">
    <location>
        <begin position="46"/>
        <end position="92"/>
    </location>
</feature>
<feature type="domain" description="SEC7" evidence="3">
    <location>
        <begin position="844"/>
        <end position="970"/>
    </location>
</feature>
<evidence type="ECO:0000259" key="2">
    <source>
        <dbReference type="PROSITE" id="PS50003"/>
    </source>
</evidence>
<feature type="region of interest" description="Disordered" evidence="1">
    <location>
        <begin position="1"/>
        <end position="31"/>
    </location>
</feature>
<feature type="region of interest" description="Disordered" evidence="1">
    <location>
        <begin position="430"/>
        <end position="534"/>
    </location>
</feature>
<dbReference type="PROSITE" id="PS50190">
    <property type="entry name" value="SEC7"/>
    <property type="match status" value="1"/>
</dbReference>
<dbReference type="SMART" id="SM00222">
    <property type="entry name" value="Sec7"/>
    <property type="match status" value="1"/>
</dbReference>
<dbReference type="Pfam" id="PF15410">
    <property type="entry name" value="PH_9"/>
    <property type="match status" value="1"/>
</dbReference>
<dbReference type="PANTHER" id="PTHR10663:SF373">
    <property type="entry name" value="PH AND SEC7 DOMAIN-CONTAINING PROTEIN C11E3.11C"/>
    <property type="match status" value="1"/>
</dbReference>
<feature type="compositionally biased region" description="Acidic residues" evidence="1">
    <location>
        <begin position="705"/>
        <end position="714"/>
    </location>
</feature>
<name>A0A9W8L670_9FUNG</name>
<feature type="compositionally biased region" description="Pro residues" evidence="1">
    <location>
        <begin position="562"/>
        <end position="579"/>
    </location>
</feature>
<proteinExistence type="predicted"/>
<dbReference type="Pfam" id="PF01369">
    <property type="entry name" value="Sec7"/>
    <property type="match status" value="1"/>
</dbReference>
<dbReference type="PANTHER" id="PTHR10663">
    <property type="entry name" value="GUANYL-NUCLEOTIDE EXCHANGE FACTOR"/>
    <property type="match status" value="1"/>
</dbReference>
<feature type="region of interest" description="Disordered" evidence="1">
    <location>
        <begin position="366"/>
        <end position="394"/>
    </location>
</feature>
<feature type="compositionally biased region" description="Basic and acidic residues" evidence="1">
    <location>
        <begin position="430"/>
        <end position="439"/>
    </location>
</feature>
<feature type="region of interest" description="Disordered" evidence="1">
    <location>
        <begin position="654"/>
        <end position="723"/>
    </location>
</feature>
<reference evidence="4" key="1">
    <citation type="submission" date="2022-07" db="EMBL/GenBank/DDBJ databases">
        <title>Phylogenomic reconstructions and comparative analyses of Kickxellomycotina fungi.</title>
        <authorList>
            <person name="Reynolds N.K."/>
            <person name="Stajich J.E."/>
            <person name="Barry K."/>
            <person name="Grigoriev I.V."/>
            <person name="Crous P."/>
            <person name="Smith M.E."/>
        </authorList>
    </citation>
    <scope>NUCLEOTIDE SEQUENCE</scope>
    <source>
        <strain evidence="4">CBS 109367</strain>
    </source>
</reference>
<feature type="compositionally biased region" description="Low complexity" evidence="1">
    <location>
        <begin position="618"/>
        <end position="635"/>
    </location>
</feature>
<dbReference type="InterPro" id="IPR035999">
    <property type="entry name" value="Sec7_dom_sf"/>
</dbReference>
<dbReference type="EMBL" id="JANBTX010000011">
    <property type="protein sequence ID" value="KAJ2690496.1"/>
    <property type="molecule type" value="Genomic_DNA"/>
</dbReference>
<comment type="caution">
    <text evidence="4">The sequence shown here is derived from an EMBL/GenBank/DDBJ whole genome shotgun (WGS) entry which is preliminary data.</text>
</comment>
<dbReference type="GO" id="GO:0005085">
    <property type="term" value="F:guanyl-nucleotide exchange factor activity"/>
    <property type="evidence" value="ECO:0007669"/>
    <property type="project" value="InterPro"/>
</dbReference>
<feature type="domain" description="PH" evidence="2">
    <location>
        <begin position="1204"/>
        <end position="1324"/>
    </location>
</feature>
<feature type="compositionally biased region" description="Basic and acidic residues" evidence="1">
    <location>
        <begin position="490"/>
        <end position="502"/>
    </location>
</feature>
<feature type="region of interest" description="Disordered" evidence="1">
    <location>
        <begin position="1488"/>
        <end position="1521"/>
    </location>
</feature>
<dbReference type="InterPro" id="IPR001849">
    <property type="entry name" value="PH_domain"/>
</dbReference>
<dbReference type="OrthoDB" id="2157641at2759"/>
<dbReference type="InterPro" id="IPR000904">
    <property type="entry name" value="Sec7_dom"/>
</dbReference>
<evidence type="ECO:0000256" key="1">
    <source>
        <dbReference type="SAM" id="MobiDB-lite"/>
    </source>
</evidence>
<accession>A0A9W8L670</accession>
<evidence type="ECO:0000259" key="3">
    <source>
        <dbReference type="PROSITE" id="PS50190"/>
    </source>
</evidence>
<dbReference type="Gene3D" id="1.10.1000.11">
    <property type="entry name" value="Arf Nucleotide-binding Site Opener,domain 2"/>
    <property type="match status" value="1"/>
</dbReference>
<feature type="region of interest" description="Disordered" evidence="1">
    <location>
        <begin position="260"/>
        <end position="323"/>
    </location>
</feature>
<dbReference type="Gene3D" id="2.30.29.30">
    <property type="entry name" value="Pleckstrin-homology domain (PH domain)/Phosphotyrosine-binding domain (PTB)"/>
    <property type="match status" value="1"/>
</dbReference>
<feature type="compositionally biased region" description="Low complexity" evidence="1">
    <location>
        <begin position="1561"/>
        <end position="1577"/>
    </location>
</feature>
<dbReference type="PROSITE" id="PS50003">
    <property type="entry name" value="PH_DOMAIN"/>
    <property type="match status" value="1"/>
</dbReference>
<gene>
    <name evidence="4" type="ORF">IWW39_000743</name>
</gene>
<evidence type="ECO:0000313" key="5">
    <source>
        <dbReference type="Proteomes" id="UP001151516"/>
    </source>
</evidence>
<dbReference type="Proteomes" id="UP001151516">
    <property type="component" value="Unassembled WGS sequence"/>
</dbReference>
<keyword evidence="5" id="KW-1185">Reference proteome</keyword>
<evidence type="ECO:0000313" key="4">
    <source>
        <dbReference type="EMBL" id="KAJ2690496.1"/>
    </source>
</evidence>
<dbReference type="InterPro" id="IPR011993">
    <property type="entry name" value="PH-like_dom_sf"/>
</dbReference>
<dbReference type="SUPFAM" id="SSF48425">
    <property type="entry name" value="Sec7 domain"/>
    <property type="match status" value="1"/>
</dbReference>
<feature type="region of interest" description="Disordered" evidence="1">
    <location>
        <begin position="555"/>
        <end position="640"/>
    </location>
</feature>
<dbReference type="InterPro" id="IPR041681">
    <property type="entry name" value="PH_9"/>
</dbReference>
<feature type="region of interest" description="Disordered" evidence="1">
    <location>
        <begin position="1133"/>
        <end position="1158"/>
    </location>
</feature>
<feature type="region of interest" description="Disordered" evidence="1">
    <location>
        <begin position="1556"/>
        <end position="1589"/>
    </location>
</feature>
<feature type="compositionally biased region" description="Basic and acidic residues" evidence="1">
    <location>
        <begin position="1"/>
        <end position="16"/>
    </location>
</feature>
<protein>
    <recommendedName>
        <fullName evidence="6">SEC7 domain-containing protein</fullName>
    </recommendedName>
</protein>
<dbReference type="GO" id="GO:0032012">
    <property type="term" value="P:regulation of ARF protein signal transduction"/>
    <property type="evidence" value="ECO:0007669"/>
    <property type="project" value="InterPro"/>
</dbReference>
<evidence type="ECO:0008006" key="6">
    <source>
        <dbReference type="Google" id="ProtNLM"/>
    </source>
</evidence>